<dbReference type="AlphaFoldDB" id="A0A6J7INY5"/>
<organism evidence="5">
    <name type="scientific">freshwater metagenome</name>
    <dbReference type="NCBI Taxonomy" id="449393"/>
    <lineage>
        <taxon>unclassified sequences</taxon>
        <taxon>metagenomes</taxon>
        <taxon>ecological metagenomes</taxon>
    </lineage>
</organism>
<dbReference type="NCBIfam" id="NF004283">
    <property type="entry name" value="PRK05692.1"/>
    <property type="match status" value="1"/>
</dbReference>
<dbReference type="PANTHER" id="PTHR42738:SF7">
    <property type="entry name" value="HYDROXYMETHYLGLUTARYL-COA LYASE"/>
    <property type="match status" value="1"/>
</dbReference>
<gene>
    <name evidence="5" type="ORF">UFOPK3773_00330</name>
</gene>
<dbReference type="InterPro" id="IPR000891">
    <property type="entry name" value="PYR_CT"/>
</dbReference>
<proteinExistence type="inferred from homology"/>
<accession>A0A6J7INY5</accession>
<feature type="domain" description="Pyruvate carboxyltransferase" evidence="4">
    <location>
        <begin position="7"/>
        <end position="277"/>
    </location>
</feature>
<dbReference type="EMBL" id="CAFBNF010000019">
    <property type="protein sequence ID" value="CAB4932445.1"/>
    <property type="molecule type" value="Genomic_DNA"/>
</dbReference>
<dbReference type="Gene3D" id="3.20.20.70">
    <property type="entry name" value="Aldolase class I"/>
    <property type="match status" value="1"/>
</dbReference>
<evidence type="ECO:0000256" key="1">
    <source>
        <dbReference type="ARBA" id="ARBA00009405"/>
    </source>
</evidence>
<dbReference type="Pfam" id="PF00682">
    <property type="entry name" value="HMGL-like"/>
    <property type="match status" value="1"/>
</dbReference>
<dbReference type="PROSITE" id="PS50991">
    <property type="entry name" value="PYR_CT"/>
    <property type="match status" value="1"/>
</dbReference>
<name>A0A6J7INY5_9ZZZZ</name>
<evidence type="ECO:0000256" key="2">
    <source>
        <dbReference type="ARBA" id="ARBA00022723"/>
    </source>
</evidence>
<dbReference type="InterPro" id="IPR013785">
    <property type="entry name" value="Aldolase_TIM"/>
</dbReference>
<evidence type="ECO:0000313" key="5">
    <source>
        <dbReference type="EMBL" id="CAB4932445.1"/>
    </source>
</evidence>
<comment type="similarity">
    <text evidence="1">Belongs to the HMG-CoA lyase family.</text>
</comment>
<dbReference type="SUPFAM" id="SSF51569">
    <property type="entry name" value="Aldolase"/>
    <property type="match status" value="1"/>
</dbReference>
<reference evidence="5" key="1">
    <citation type="submission" date="2020-05" db="EMBL/GenBank/DDBJ databases">
        <authorList>
            <person name="Chiriac C."/>
            <person name="Salcher M."/>
            <person name="Ghai R."/>
            <person name="Kavagutti S V."/>
        </authorList>
    </citation>
    <scope>NUCLEOTIDE SEQUENCE</scope>
</reference>
<keyword evidence="3" id="KW-0456">Lyase</keyword>
<dbReference type="GO" id="GO:0046951">
    <property type="term" value="P:ketone body biosynthetic process"/>
    <property type="evidence" value="ECO:0007669"/>
    <property type="project" value="TreeGrafter"/>
</dbReference>
<dbReference type="GO" id="GO:0046872">
    <property type="term" value="F:metal ion binding"/>
    <property type="evidence" value="ECO:0007669"/>
    <property type="project" value="UniProtKB-KW"/>
</dbReference>
<evidence type="ECO:0000256" key="3">
    <source>
        <dbReference type="ARBA" id="ARBA00023239"/>
    </source>
</evidence>
<dbReference type="InterPro" id="IPR043594">
    <property type="entry name" value="HMGL"/>
</dbReference>
<dbReference type="CDD" id="cd07938">
    <property type="entry name" value="DRE_TIM_HMGL"/>
    <property type="match status" value="1"/>
</dbReference>
<evidence type="ECO:0000259" key="4">
    <source>
        <dbReference type="PROSITE" id="PS50991"/>
    </source>
</evidence>
<dbReference type="GO" id="GO:0006552">
    <property type="term" value="P:L-leucine catabolic process"/>
    <property type="evidence" value="ECO:0007669"/>
    <property type="project" value="TreeGrafter"/>
</dbReference>
<dbReference type="PANTHER" id="PTHR42738">
    <property type="entry name" value="HYDROXYMETHYLGLUTARYL-COA LYASE"/>
    <property type="match status" value="1"/>
</dbReference>
<protein>
    <submittedName>
        <fullName evidence="5">Unannotated protein</fullName>
    </submittedName>
</protein>
<sequence>MIFPESVEIVEVSPRDGLQSLSKVYTTDQKVGLVEHLLAAGLQRIEVTSFVRPDVIPALADAEDLFRRLPDPGSCTYRALVPNRKGAQRAADVGLREVVGLICVSEAYNLKNQNMSVDRNVEVIGEIVEVAATSDVHVVVAVAMTMFCAYEGDIPLERSMALIGRIVDLGVDEIYVATSAGADGPRKVFELCSSVRETYPDLKVGIHLHNTNGMALANALAAMQAGVRTFEGALCGIGGGIRFPHLTGNHGNLCTEDLVNMLTECGIDTGVSWDKLLDASAYLSESFGVASGSHAAAGATKEHMLEMARLNPWAGGLVGG</sequence>
<keyword evidence="2" id="KW-0479">Metal-binding</keyword>
<dbReference type="GO" id="GO:0004419">
    <property type="term" value="F:hydroxymethylglutaryl-CoA lyase activity"/>
    <property type="evidence" value="ECO:0007669"/>
    <property type="project" value="TreeGrafter"/>
</dbReference>